<dbReference type="EMBL" id="JANBUN010000003">
    <property type="protein sequence ID" value="KAJ2808378.1"/>
    <property type="molecule type" value="Genomic_DNA"/>
</dbReference>
<reference evidence="1" key="1">
    <citation type="submission" date="2022-07" db="EMBL/GenBank/DDBJ databases">
        <title>Phylogenomic reconstructions and comparative analyses of Kickxellomycotina fungi.</title>
        <authorList>
            <person name="Reynolds N.K."/>
            <person name="Stajich J.E."/>
            <person name="Barry K."/>
            <person name="Grigoriev I.V."/>
            <person name="Crous P."/>
            <person name="Smith M.E."/>
        </authorList>
    </citation>
    <scope>NUCLEOTIDE SEQUENCE</scope>
    <source>
        <strain evidence="1">BCRC 34780</strain>
    </source>
</reference>
<proteinExistence type="predicted"/>
<evidence type="ECO:0000313" key="2">
    <source>
        <dbReference type="Proteomes" id="UP001140087"/>
    </source>
</evidence>
<sequence length="88" mass="9726">MCPVAVDFVATRGPELQTVLRRSSQWVAGCDLHPRRVREVANELVPPPIDPELRTHIRASAAPRPRPAPADRAALLLYPAAVRLMQTL</sequence>
<organism evidence="1 2">
    <name type="scientific">Coemansia helicoidea</name>
    <dbReference type="NCBI Taxonomy" id="1286919"/>
    <lineage>
        <taxon>Eukaryota</taxon>
        <taxon>Fungi</taxon>
        <taxon>Fungi incertae sedis</taxon>
        <taxon>Zoopagomycota</taxon>
        <taxon>Kickxellomycotina</taxon>
        <taxon>Kickxellomycetes</taxon>
        <taxon>Kickxellales</taxon>
        <taxon>Kickxellaceae</taxon>
        <taxon>Coemansia</taxon>
    </lineage>
</organism>
<name>A0ACC1LIN3_9FUNG</name>
<evidence type="ECO:0000313" key="1">
    <source>
        <dbReference type="EMBL" id="KAJ2808378.1"/>
    </source>
</evidence>
<gene>
    <name evidence="1" type="ORF">H4R21_000077</name>
</gene>
<comment type="caution">
    <text evidence="1">The sequence shown here is derived from an EMBL/GenBank/DDBJ whole genome shotgun (WGS) entry which is preliminary data.</text>
</comment>
<dbReference type="Proteomes" id="UP001140087">
    <property type="component" value="Unassembled WGS sequence"/>
</dbReference>
<keyword evidence="2" id="KW-1185">Reference proteome</keyword>
<accession>A0ACC1LIN3</accession>
<protein>
    <submittedName>
        <fullName evidence="1">Uncharacterized protein</fullName>
    </submittedName>
</protein>